<dbReference type="Gene3D" id="1.10.1660.10">
    <property type="match status" value="1"/>
</dbReference>
<keyword evidence="1" id="KW-0175">Coiled coil</keyword>
<keyword evidence="3" id="KW-1185">Reference proteome</keyword>
<gene>
    <name evidence="2" type="ORF">G9U52_26485</name>
</gene>
<reference evidence="2" key="1">
    <citation type="submission" date="2020-03" db="EMBL/GenBank/DDBJ databases">
        <title>Draft sequencing of Paenibacilllus sp. S3N08.</title>
        <authorList>
            <person name="Kim D.-U."/>
        </authorList>
    </citation>
    <scope>NUCLEOTIDE SEQUENCE</scope>
    <source>
        <strain evidence="2">S3N08</strain>
    </source>
</reference>
<dbReference type="RefSeq" id="WP_166153660.1">
    <property type="nucleotide sequence ID" value="NZ_JAAOIW010000011.1"/>
</dbReference>
<protein>
    <recommendedName>
        <fullName evidence="4">HTH merR-type domain-containing protein</fullName>
    </recommendedName>
</protein>
<evidence type="ECO:0008006" key="4">
    <source>
        <dbReference type="Google" id="ProtNLM"/>
    </source>
</evidence>
<evidence type="ECO:0000256" key="1">
    <source>
        <dbReference type="SAM" id="Coils"/>
    </source>
</evidence>
<sequence>MTDHFELYEGHVTIGIAHEKMKKAGISIPIPTLRNWVNDLHLLKIHTIPRNTRDERIFSKEDIDILRFIAEAKQRFGSNVTMQTIGTMLLENFSQHLHYDPHDSNLEHGITPILSEERLKDFLRAELQEISTLKLEMEQSKAKYEEMLRLMPDPVEEAERLKNEIHQQVVSLMPDPKAEALQHKMELRQHDLDRSFTENRIQKRLREKAEEIWNRNPKKTGFIFKKEDTAAKLEFIELYKLDHYEEEMKKEYALANEVNQTNMQEE</sequence>
<accession>A0ABX0JDN1</accession>
<evidence type="ECO:0000313" key="3">
    <source>
        <dbReference type="Proteomes" id="UP001165962"/>
    </source>
</evidence>
<organism evidence="2 3">
    <name type="scientific">Paenibacillus agricola</name>
    <dbReference type="NCBI Taxonomy" id="2716264"/>
    <lineage>
        <taxon>Bacteria</taxon>
        <taxon>Bacillati</taxon>
        <taxon>Bacillota</taxon>
        <taxon>Bacilli</taxon>
        <taxon>Bacillales</taxon>
        <taxon>Paenibacillaceae</taxon>
        <taxon>Paenibacillus</taxon>
    </lineage>
</organism>
<evidence type="ECO:0000313" key="2">
    <source>
        <dbReference type="EMBL" id="NHN33364.1"/>
    </source>
</evidence>
<feature type="coiled-coil region" evidence="1">
    <location>
        <begin position="123"/>
        <end position="150"/>
    </location>
</feature>
<dbReference type="Proteomes" id="UP001165962">
    <property type="component" value="Unassembled WGS sequence"/>
</dbReference>
<name>A0ABX0JDN1_9BACL</name>
<comment type="caution">
    <text evidence="2">The sequence shown here is derived from an EMBL/GenBank/DDBJ whole genome shotgun (WGS) entry which is preliminary data.</text>
</comment>
<dbReference type="EMBL" id="JAAOIW010000011">
    <property type="protein sequence ID" value="NHN33364.1"/>
    <property type="molecule type" value="Genomic_DNA"/>
</dbReference>
<proteinExistence type="predicted"/>